<proteinExistence type="inferred from homology"/>
<dbReference type="InterPro" id="IPR039920">
    <property type="entry name" value="MMS19"/>
</dbReference>
<dbReference type="InParanoid" id="A0A6I8T3C7"/>
<gene>
    <name evidence="8" type="primary">5577334</name>
</gene>
<accession>A0A6I8T3C7</accession>
<dbReference type="OrthoDB" id="342900at2759"/>
<dbReference type="InterPro" id="IPR024687">
    <property type="entry name" value="MMS19_C"/>
</dbReference>
<feature type="domain" description="MMS19 C-terminal" evidence="6">
    <location>
        <begin position="648"/>
        <end position="937"/>
    </location>
</feature>
<evidence type="ECO:0000256" key="1">
    <source>
        <dbReference type="ARBA" id="ARBA00004123"/>
    </source>
</evidence>
<keyword evidence="3" id="KW-0677">Repeat</keyword>
<dbReference type="FunCoup" id="A0A6I8T3C7">
    <property type="interactions" value="2236"/>
</dbReference>
<sequence>MFSFVRCFENFVETDIKPSCAVFVKVKDSEVQLTMKFPWSHSTLVEVLKNESKLHHKCDKLCEEISSKKLDISEFVEELGPALTHEDSSIRMKATQLLSEVLKNLPTDLLTEKQLEFLTAFYCDRVKDHHSVIPAILDGVLALAGMKSFPNGSGSKLASALFLNIPCQSQAKDERAKYFRFLSVLAEHNQDELKAMGADFVYGVIGAIDGERDPRNLIFLFEYMPTFLRQYPLLHLGEEMFEIFACYFPIDFHPNQSDPEAITRDLLAGKLEQCLCGAKEFAEYCVPLLLEKLESELIVAKLDSLRLLIKCTQAFDLPSMSKHLDDIWNALKLELMPGGGNKEIFDLALEATTQIVKFTQQDHQVADHFLTTIFMTVMGSIADVASKMFENGIKVALACAKATPESAHFVANKLLPMTLSQLNGETITEQEKLSLIDVLSRTLLVCKGHGILKEMEQQLVGAVQKQFIQILVQESDASELKKIALSCITRIPEAVVDENRFVVYTTIIHVLLSSSDERLNVEDCLHEFAVQYGTEVGNVIVDKLVAKKYEVVTSSTERVFHALAKLIPIECMRAKILKFFLGLVFEECDHESLTILALQTLQLVLETPDGTSVAIELCDQYKFIEQCVTLVHKEGVQHSSDLLFALSNTMKDTMKQLSAEKQKTIVTEQLPSMDLTKANDLYLTSGILGYLDESISVEDHFENLVDNLTKLAMNNEDEHVKLLSQQLLCSLFNRMPDDDHHRNILLKLLKMLRSELKSHNKKVVGILSWIGKGLLARGHPEAGEIVDDIAELLDHPTLGHTAALAFEILSVEFPQLHLPLIKNLFKQKLFMLVMKKLEQSAGKYAENHLKALLYVYKPTPHLVLKMNIKKVGPMLLKCLQLTDDKALEMALEITLRFIKEQDTFFQDHLQTLIPQLLKLSVYKSSMKVRIDALECLLYATKNPPFLLLPFKQDVVLGLQASLDDHKRLVRCAAVAARLQWFVVASGDNSSSTE</sequence>
<reference evidence="8" key="2">
    <citation type="submission" date="2020-05" db="UniProtKB">
        <authorList>
            <consortium name="EnsemblMetazoa"/>
        </authorList>
    </citation>
    <scope>IDENTIFICATION</scope>
    <source>
        <strain evidence="8">LVP_AGWG</strain>
    </source>
</reference>
<keyword evidence="5" id="KW-0234">DNA repair</keyword>
<comment type="function">
    <text evidence="5">Key component of the cytosolic iron-sulfur protein assembly (CIA) complex, a multiprotein complex that mediates the incorporation of iron-sulfur cluster into apoproteins specifically involved in DNA metabolism and genomic integrity. In the CIA complex, MMS19 acts as an adapter between early-acting CIA components and a subset of cellular target iron-sulfur proteins.</text>
</comment>
<dbReference type="PANTHER" id="PTHR12891">
    <property type="entry name" value="DNA REPAIR/TRANSCRIPTION PROTEIN MET18/MMS19"/>
    <property type="match status" value="1"/>
</dbReference>
<keyword evidence="5" id="KW-0227">DNA damage</keyword>
<protein>
    <recommendedName>
        <fullName evidence="5">MMS19 nucleotide excision repair protein</fullName>
    </recommendedName>
</protein>
<evidence type="ECO:0000313" key="8">
    <source>
        <dbReference type="EnsemblMetazoa" id="AAEL000440-PB"/>
    </source>
</evidence>
<dbReference type="EnsemblMetazoa" id="AAEL000440-RB">
    <property type="protein sequence ID" value="AAEL000440-PB"/>
    <property type="gene ID" value="AAEL000440"/>
</dbReference>
<keyword evidence="5" id="KW-0963">Cytoplasm</keyword>
<feature type="domain" description="MMS19 N-terminal" evidence="7">
    <location>
        <begin position="76"/>
        <end position="336"/>
    </location>
</feature>
<reference evidence="8 9" key="1">
    <citation type="submission" date="2017-06" db="EMBL/GenBank/DDBJ databases">
        <title>Aedes aegypti genome working group (AGWG) sequencing and assembly.</title>
        <authorList>
            <consortium name="Aedes aegypti Genome Working Group (AGWG)"/>
            <person name="Matthews B.J."/>
        </authorList>
    </citation>
    <scope>NUCLEOTIDE SEQUENCE [LARGE SCALE GENOMIC DNA]</scope>
    <source>
        <strain evidence="8 9">LVP_AGWG</strain>
    </source>
</reference>
<evidence type="ECO:0000259" key="7">
    <source>
        <dbReference type="Pfam" id="PF14500"/>
    </source>
</evidence>
<comment type="subcellular location">
    <subcellularLocation>
        <location evidence="5">Cytoplasm</location>
        <location evidence="5">Cytoskeleton</location>
        <location evidence="5">Spindle</location>
    </subcellularLocation>
    <subcellularLocation>
        <location evidence="1 5">Nucleus</location>
    </subcellularLocation>
</comment>
<dbReference type="GO" id="GO:0006281">
    <property type="term" value="P:DNA repair"/>
    <property type="evidence" value="ECO:0007669"/>
    <property type="project" value="UniProtKB-UniRule"/>
</dbReference>
<dbReference type="GO" id="GO:0005819">
    <property type="term" value="C:spindle"/>
    <property type="evidence" value="ECO:0007669"/>
    <property type="project" value="UniProtKB-SubCell"/>
</dbReference>
<dbReference type="GO" id="GO:0016226">
    <property type="term" value="P:iron-sulfur cluster assembly"/>
    <property type="evidence" value="ECO:0007669"/>
    <property type="project" value="UniProtKB-UniRule"/>
</dbReference>
<dbReference type="SUPFAM" id="SSF48371">
    <property type="entry name" value="ARM repeat"/>
    <property type="match status" value="1"/>
</dbReference>
<dbReference type="Proteomes" id="UP000008820">
    <property type="component" value="Chromosome 3"/>
</dbReference>
<dbReference type="GO" id="GO:0051604">
    <property type="term" value="P:protein maturation"/>
    <property type="evidence" value="ECO:0007669"/>
    <property type="project" value="UniProtKB-UniRule"/>
</dbReference>
<evidence type="ECO:0000256" key="4">
    <source>
        <dbReference type="ARBA" id="ARBA00023242"/>
    </source>
</evidence>
<name>A0A6I8T3C7_AEDAE</name>
<dbReference type="Gene3D" id="1.25.10.10">
    <property type="entry name" value="Leucine-rich Repeat Variant"/>
    <property type="match status" value="2"/>
</dbReference>
<keyword evidence="5" id="KW-0206">Cytoskeleton</keyword>
<dbReference type="GO" id="GO:0097361">
    <property type="term" value="C:cytosolic [4Fe-4S] assembly targeting complex"/>
    <property type="evidence" value="ECO:0007669"/>
    <property type="project" value="UniProtKB-UniRule"/>
</dbReference>
<evidence type="ECO:0000313" key="9">
    <source>
        <dbReference type="Proteomes" id="UP000008820"/>
    </source>
</evidence>
<organism evidence="8 9">
    <name type="scientific">Aedes aegypti</name>
    <name type="common">Yellowfever mosquito</name>
    <name type="synonym">Culex aegypti</name>
    <dbReference type="NCBI Taxonomy" id="7159"/>
    <lineage>
        <taxon>Eukaryota</taxon>
        <taxon>Metazoa</taxon>
        <taxon>Ecdysozoa</taxon>
        <taxon>Arthropoda</taxon>
        <taxon>Hexapoda</taxon>
        <taxon>Insecta</taxon>
        <taxon>Pterygota</taxon>
        <taxon>Neoptera</taxon>
        <taxon>Endopterygota</taxon>
        <taxon>Diptera</taxon>
        <taxon>Nematocera</taxon>
        <taxon>Culicoidea</taxon>
        <taxon>Culicidae</taxon>
        <taxon>Culicinae</taxon>
        <taxon>Aedini</taxon>
        <taxon>Aedes</taxon>
        <taxon>Stegomyia</taxon>
    </lineage>
</organism>
<keyword evidence="4 5" id="KW-0539">Nucleus</keyword>
<dbReference type="InterPro" id="IPR011989">
    <property type="entry name" value="ARM-like"/>
</dbReference>
<keyword evidence="9" id="KW-1185">Reference proteome</keyword>
<dbReference type="InterPro" id="IPR029240">
    <property type="entry name" value="MMS19_N"/>
</dbReference>
<evidence type="ECO:0000259" key="6">
    <source>
        <dbReference type="Pfam" id="PF12460"/>
    </source>
</evidence>
<dbReference type="PANTHER" id="PTHR12891:SF0">
    <property type="entry name" value="MMS19 NUCLEOTIDE EXCISION REPAIR PROTEIN HOMOLOG"/>
    <property type="match status" value="1"/>
</dbReference>
<dbReference type="GO" id="GO:0005634">
    <property type="term" value="C:nucleus"/>
    <property type="evidence" value="ECO:0007669"/>
    <property type="project" value="UniProtKB-SubCell"/>
</dbReference>
<dbReference type="Pfam" id="PF14500">
    <property type="entry name" value="MMS19_N"/>
    <property type="match status" value="1"/>
</dbReference>
<dbReference type="InterPro" id="IPR016024">
    <property type="entry name" value="ARM-type_fold"/>
</dbReference>
<dbReference type="Pfam" id="PF12460">
    <property type="entry name" value="MMS19_C"/>
    <property type="match status" value="1"/>
</dbReference>
<evidence type="ECO:0000256" key="5">
    <source>
        <dbReference type="RuleBase" id="RU367072"/>
    </source>
</evidence>
<comment type="similarity">
    <text evidence="2 5">Belongs to the MET18/MMS19 family.</text>
</comment>
<dbReference type="AlphaFoldDB" id="A0A6I8T3C7"/>
<evidence type="ECO:0000256" key="2">
    <source>
        <dbReference type="ARBA" id="ARBA00009340"/>
    </source>
</evidence>
<evidence type="ECO:0000256" key="3">
    <source>
        <dbReference type="ARBA" id="ARBA00022737"/>
    </source>
</evidence>
<comment type="subunit">
    <text evidence="5">Component of the CIA complex.</text>
</comment>